<evidence type="ECO:0000259" key="2">
    <source>
        <dbReference type="Pfam" id="PF01757"/>
    </source>
</evidence>
<keyword evidence="1" id="KW-0812">Transmembrane</keyword>
<keyword evidence="1" id="KW-0472">Membrane</keyword>
<evidence type="ECO:0000256" key="1">
    <source>
        <dbReference type="SAM" id="Phobius"/>
    </source>
</evidence>
<dbReference type="InterPro" id="IPR050879">
    <property type="entry name" value="Acyltransferase_3"/>
</dbReference>
<dbReference type="EMBL" id="BOML01000013">
    <property type="protein sequence ID" value="GIE00154.1"/>
    <property type="molecule type" value="Genomic_DNA"/>
</dbReference>
<feature type="transmembrane region" description="Helical" evidence="1">
    <location>
        <begin position="239"/>
        <end position="257"/>
    </location>
</feature>
<organism evidence="3 4">
    <name type="scientific">Paractinoplanes durhamensis</name>
    <dbReference type="NCBI Taxonomy" id="113563"/>
    <lineage>
        <taxon>Bacteria</taxon>
        <taxon>Bacillati</taxon>
        <taxon>Actinomycetota</taxon>
        <taxon>Actinomycetes</taxon>
        <taxon>Micromonosporales</taxon>
        <taxon>Micromonosporaceae</taxon>
        <taxon>Paractinoplanes</taxon>
    </lineage>
</organism>
<gene>
    <name evidence="3" type="ORF">Adu01nite_15040</name>
</gene>
<evidence type="ECO:0000313" key="3">
    <source>
        <dbReference type="EMBL" id="GIE00154.1"/>
    </source>
</evidence>
<name>A0ABQ3YRE2_9ACTN</name>
<protein>
    <recommendedName>
        <fullName evidence="2">Acyltransferase 3 domain-containing protein</fullName>
    </recommendedName>
</protein>
<feature type="domain" description="Acyltransferase 3" evidence="2">
    <location>
        <begin position="226"/>
        <end position="407"/>
    </location>
</feature>
<feature type="transmembrane region" description="Helical" evidence="1">
    <location>
        <begin position="106"/>
        <end position="125"/>
    </location>
</feature>
<dbReference type="PANTHER" id="PTHR23028">
    <property type="entry name" value="ACETYLTRANSFERASE"/>
    <property type="match status" value="1"/>
</dbReference>
<feature type="transmembrane region" description="Helical" evidence="1">
    <location>
        <begin position="216"/>
        <end position="234"/>
    </location>
</feature>
<keyword evidence="1" id="KW-1133">Transmembrane helix</keyword>
<feature type="domain" description="Acyltransferase 3" evidence="2">
    <location>
        <begin position="33"/>
        <end position="198"/>
    </location>
</feature>
<dbReference type="Pfam" id="PF01757">
    <property type="entry name" value="Acyl_transf_3"/>
    <property type="match status" value="2"/>
</dbReference>
<feature type="transmembrane region" description="Helical" evidence="1">
    <location>
        <begin position="69"/>
        <end position="85"/>
    </location>
</feature>
<reference evidence="3 4" key="1">
    <citation type="submission" date="2021-01" db="EMBL/GenBank/DDBJ databases">
        <title>Whole genome shotgun sequence of Actinoplanes durhamensis NBRC 14914.</title>
        <authorList>
            <person name="Komaki H."/>
            <person name="Tamura T."/>
        </authorList>
    </citation>
    <scope>NUCLEOTIDE SEQUENCE [LARGE SCALE GENOMIC DNA]</scope>
    <source>
        <strain evidence="3 4">NBRC 14914</strain>
    </source>
</reference>
<feature type="transmembrane region" description="Helical" evidence="1">
    <location>
        <begin position="186"/>
        <end position="204"/>
    </location>
</feature>
<dbReference type="PANTHER" id="PTHR23028:SF131">
    <property type="entry name" value="BLR2367 PROTEIN"/>
    <property type="match status" value="1"/>
</dbReference>
<keyword evidence="4" id="KW-1185">Reference proteome</keyword>
<feature type="transmembrane region" description="Helical" evidence="1">
    <location>
        <begin position="351"/>
        <end position="371"/>
    </location>
</feature>
<feature type="transmembrane region" description="Helical" evidence="1">
    <location>
        <begin position="391"/>
        <end position="410"/>
    </location>
</feature>
<feature type="transmembrane region" description="Helical" evidence="1">
    <location>
        <begin position="41"/>
        <end position="63"/>
    </location>
</feature>
<accession>A0ABQ3YRE2</accession>
<feature type="transmembrane region" description="Helical" evidence="1">
    <location>
        <begin position="294"/>
        <end position="312"/>
    </location>
</feature>
<dbReference type="Proteomes" id="UP000637628">
    <property type="component" value="Unassembled WGS sequence"/>
</dbReference>
<feature type="transmembrane region" description="Helical" evidence="1">
    <location>
        <begin position="269"/>
        <end position="287"/>
    </location>
</feature>
<evidence type="ECO:0000313" key="4">
    <source>
        <dbReference type="Proteomes" id="UP000637628"/>
    </source>
</evidence>
<dbReference type="InterPro" id="IPR002656">
    <property type="entry name" value="Acyl_transf_3_dom"/>
</dbReference>
<comment type="caution">
    <text evidence="3">The sequence shown here is derived from an EMBL/GenBank/DDBJ whole genome shotgun (WGS) entry which is preliminary data.</text>
</comment>
<feature type="transmembrane region" description="Helical" evidence="1">
    <location>
        <begin position="324"/>
        <end position="344"/>
    </location>
</feature>
<feature type="transmembrane region" description="Helical" evidence="1">
    <location>
        <begin position="156"/>
        <end position="179"/>
    </location>
</feature>
<sequence length="444" mass="48301">MVGAAMTITNPPLRSAEAVAPAAPGTAPAPRMAWLDALRGFAALVVAWYHISPSVIGHLHFSIHHYVDLGRYGVMLFFLVSGYVIPMSLERHGSPRKFWVGRLFRIYPAFLATVVVALVLVQAGLMDLPPALREQTVAGTLGHVTMLQEFVGVRGLLWPFWTLSFEMVFYLVVAGLFVWGLHRLSAWWAAGLALIALLGGPALPDALFGATAADRRLTAAVLVLVMGFSLIAYLNGRRALVAVAGVLGLGFVMLPLFNAHTTRWSTSVASWQAVVMLSIMFAGTVIYRLQHGQINRAGGFAALGAVFVASAVSPWVDSGDRFDLVRWTLITGLVAGTFALGFALRHRRVPALLTWLGAISYSVYLMHYAALMVAGRLVGEPHPTPLVQAKVGIVFAVLTFGAAWLTYRFVEQPGQALGRRFQRYLDERLGPDRSRRQTTPTGSR</sequence>
<proteinExistence type="predicted"/>